<evidence type="ECO:0000259" key="3">
    <source>
        <dbReference type="Pfam" id="PF18962"/>
    </source>
</evidence>
<dbReference type="InterPro" id="IPR026444">
    <property type="entry name" value="Secre_tail"/>
</dbReference>
<feature type="domain" description="Rhamnogalacturonase A/B/Epimerase-like pectate lyase" evidence="2">
    <location>
        <begin position="47"/>
        <end position="233"/>
    </location>
</feature>
<feature type="chain" id="PRO_5046563147" evidence="1">
    <location>
        <begin position="27"/>
        <end position="499"/>
    </location>
</feature>
<feature type="domain" description="Secretion system C-terminal sorting" evidence="3">
    <location>
        <begin position="433"/>
        <end position="498"/>
    </location>
</feature>
<dbReference type="SUPFAM" id="SSF51126">
    <property type="entry name" value="Pectin lyase-like"/>
    <property type="match status" value="1"/>
</dbReference>
<dbReference type="EMBL" id="CP076128">
    <property type="protein sequence ID" value="QWG08851.1"/>
    <property type="molecule type" value="Genomic_DNA"/>
</dbReference>
<dbReference type="InterPro" id="IPR012334">
    <property type="entry name" value="Pectin_lyas_fold"/>
</dbReference>
<dbReference type="Pfam" id="PF12708">
    <property type="entry name" value="Pect-lyase_RHGA_epim"/>
    <property type="match status" value="1"/>
</dbReference>
<protein>
    <submittedName>
        <fullName evidence="4">T9SS type A sorting domain-containing protein</fullName>
    </submittedName>
</protein>
<keyword evidence="5" id="KW-1185">Reference proteome</keyword>
<dbReference type="InterPro" id="IPR024535">
    <property type="entry name" value="RHGA/B-epi-like_pectate_lyase"/>
</dbReference>
<feature type="signal peptide" evidence="1">
    <location>
        <begin position="1"/>
        <end position="26"/>
    </location>
</feature>
<reference evidence="4 5" key="1">
    <citation type="submission" date="2021-05" db="EMBL/GenBank/DDBJ databases">
        <title>Comparative genomic studies on the polysaccharide-degrading batcterial strains of the Flammeovirga genus.</title>
        <authorList>
            <person name="Zewei F."/>
            <person name="Zheng Z."/>
            <person name="Yu L."/>
            <person name="Ruyue G."/>
            <person name="Yanhong M."/>
            <person name="Yuanyuan C."/>
            <person name="Jingyan G."/>
            <person name="Wenjun H."/>
        </authorList>
    </citation>
    <scope>NUCLEOTIDE SEQUENCE [LARGE SCALE GENOMIC DNA]</scope>
    <source>
        <strain evidence="4 5">YS10</strain>
    </source>
</reference>
<sequence length="499" mass="54735">MKRTNTIYTITLFLVLISGIFQHSNAQVEADFYEEKINNVNITVDLVADYGVNNSDTKDDSPLLQKAIDDITNAGKRGKIFLKKGTYYLSNIELKSNIHLVIEENAVIIPQDPGNDKNYKVFTFGGNRATVGSISIRSTNKKFIVDLSKVRNPNIAVITLLNVDNFYISGMKVIDNDTKFSAITFGYSAFENNYYKPRNGVVKNCHISNAHYGYGLVQSQAAKNVFFKNISGSGGVTLRLETGYSKMNELQVGGNFDIYGKKISSKNGNATVMISPHAIKNGHVEIDDITAVNSGFAVRIGNGYTTKEQAALGLKPGYFASTSKVTNIKATYGETAQVKSKHFKYMPCAERALIANDFNPDGESYTAPAIAPVLNAAEGSGQGYYNVTIQNVSGSGFKNLSKNILLEKDSDTCTGTSNTRIKNEETVVDQITVYPNPSKGKVYIKNLGDNTINSVVIRNSNGQIIEQAVHSTSLIDLSKYNSGIYFIRINNETHKVIIE</sequence>
<dbReference type="Gene3D" id="2.160.20.10">
    <property type="entry name" value="Single-stranded right-handed beta-helix, Pectin lyase-like"/>
    <property type="match status" value="1"/>
</dbReference>
<evidence type="ECO:0000313" key="4">
    <source>
        <dbReference type="EMBL" id="QWG08851.1"/>
    </source>
</evidence>
<proteinExistence type="predicted"/>
<keyword evidence="1" id="KW-0732">Signal</keyword>
<evidence type="ECO:0000259" key="2">
    <source>
        <dbReference type="Pfam" id="PF12708"/>
    </source>
</evidence>
<accession>A0ABX8GZ05</accession>
<evidence type="ECO:0000313" key="5">
    <source>
        <dbReference type="Proteomes" id="UP000682802"/>
    </source>
</evidence>
<dbReference type="InterPro" id="IPR011050">
    <property type="entry name" value="Pectin_lyase_fold/virulence"/>
</dbReference>
<dbReference type="NCBIfam" id="TIGR04183">
    <property type="entry name" value="Por_Secre_tail"/>
    <property type="match status" value="1"/>
</dbReference>
<organism evidence="4 5">
    <name type="scientific">Flammeovirga kamogawensis</name>
    <dbReference type="NCBI Taxonomy" id="373891"/>
    <lineage>
        <taxon>Bacteria</taxon>
        <taxon>Pseudomonadati</taxon>
        <taxon>Bacteroidota</taxon>
        <taxon>Cytophagia</taxon>
        <taxon>Cytophagales</taxon>
        <taxon>Flammeovirgaceae</taxon>
        <taxon>Flammeovirga</taxon>
    </lineage>
</organism>
<dbReference type="Proteomes" id="UP000682802">
    <property type="component" value="Chromosome 1"/>
</dbReference>
<dbReference type="Pfam" id="PF18962">
    <property type="entry name" value="Por_Secre_tail"/>
    <property type="match status" value="1"/>
</dbReference>
<name>A0ABX8GZ05_9BACT</name>
<evidence type="ECO:0000256" key="1">
    <source>
        <dbReference type="SAM" id="SignalP"/>
    </source>
</evidence>
<gene>
    <name evidence="4" type="ORF">KM029_07890</name>
</gene>
<dbReference type="RefSeq" id="WP_144072759.1">
    <property type="nucleotide sequence ID" value="NZ_CP076128.1"/>
</dbReference>